<dbReference type="GO" id="GO:0046872">
    <property type="term" value="F:metal ion binding"/>
    <property type="evidence" value="ECO:0007669"/>
    <property type="project" value="UniProtKB-KW"/>
</dbReference>
<dbReference type="GO" id="GO:0046938">
    <property type="term" value="P:phytochelatin biosynthetic process"/>
    <property type="evidence" value="ECO:0007669"/>
    <property type="project" value="InterPro"/>
</dbReference>
<keyword evidence="6" id="KW-1185">Reference proteome</keyword>
<evidence type="ECO:0000259" key="5">
    <source>
        <dbReference type="PROSITE" id="PS51443"/>
    </source>
</evidence>
<feature type="domain" description="Peptidase C83" evidence="5">
    <location>
        <begin position="159"/>
        <end position="387"/>
    </location>
</feature>
<evidence type="ECO:0000256" key="2">
    <source>
        <dbReference type="ARBA" id="ARBA00022539"/>
    </source>
</evidence>
<dbReference type="Pfam" id="PF05023">
    <property type="entry name" value="Phytochelatin"/>
    <property type="match status" value="1"/>
</dbReference>
<dbReference type="GO" id="GO:0098849">
    <property type="term" value="P:cellular detoxification of cadmium ion"/>
    <property type="evidence" value="ECO:0007669"/>
    <property type="project" value="TreeGrafter"/>
</dbReference>
<evidence type="ECO:0000313" key="6">
    <source>
        <dbReference type="Proteomes" id="UP000095280"/>
    </source>
</evidence>
<organism evidence="6 7">
    <name type="scientific">Macrostomum lignano</name>
    <dbReference type="NCBI Taxonomy" id="282301"/>
    <lineage>
        <taxon>Eukaryota</taxon>
        <taxon>Metazoa</taxon>
        <taxon>Spiralia</taxon>
        <taxon>Lophotrochozoa</taxon>
        <taxon>Platyhelminthes</taxon>
        <taxon>Rhabditophora</taxon>
        <taxon>Macrostomorpha</taxon>
        <taxon>Macrostomida</taxon>
        <taxon>Macrostomidae</taxon>
        <taxon>Macrostomum</taxon>
    </lineage>
</organism>
<dbReference type="PROSITE" id="PS51443">
    <property type="entry name" value="PCS"/>
    <property type="match status" value="1"/>
</dbReference>
<name>A0A1I8G6W3_9PLAT</name>
<dbReference type="InterPro" id="IPR038765">
    <property type="entry name" value="Papain-like_cys_pep_sf"/>
</dbReference>
<dbReference type="GO" id="GO:0016756">
    <property type="term" value="F:glutathione gamma-glutamylcysteinyltransferase activity"/>
    <property type="evidence" value="ECO:0007669"/>
    <property type="project" value="UniProtKB-EC"/>
</dbReference>
<keyword evidence="3" id="KW-0808">Transferase</keyword>
<dbReference type="EC" id="2.3.2.15" evidence="1"/>
<evidence type="ECO:0000256" key="1">
    <source>
        <dbReference type="ARBA" id="ARBA00012468"/>
    </source>
</evidence>
<accession>A0A1I8G6W3</accession>
<proteinExistence type="predicted"/>
<dbReference type="Gene3D" id="3.90.70.30">
    <property type="entry name" value="Phytochelatin synthase, N-terminal domain"/>
    <property type="match status" value="1"/>
</dbReference>
<dbReference type="Proteomes" id="UP000095280">
    <property type="component" value="Unplaced"/>
</dbReference>
<dbReference type="WBParaSite" id="maker-uti_cns_0001040-snap-gene-0.3-mRNA-1">
    <property type="protein sequence ID" value="maker-uti_cns_0001040-snap-gene-0.3-mRNA-1"/>
    <property type="gene ID" value="maker-uti_cns_0001040-snap-gene-0.3"/>
</dbReference>
<sequence length="742" mass="80054">RVVSLPEKKRVVSLPEKQRVVSLHRQQWVEPLHGQQWVEPLHGQQWVEPLHGKQWVELFMDMETAVVDLFMDSSSGMEPEVQLRTKPTAIDNLSAQTTRITETSHPGPSLAETSNTPAARMCEMAASQALPRLLNRFAGNSATAASGGASPASPAPLQPAAVQFYRRALPANCVAFGSPEGKQVFREALEAGFMEGYFSLASQYRTQDDPSFCGLATLVMCLNSLEVDPGKVWKGPWRWFHEEMLDCCVQVDRVRKHGLTLTEFACLAGCNSLQVRRLVHPAFDADPQADAAGLAEFEATVRDCSRTDGCILVASYSRRALGQTGDGHFAPIGGFHPDRQLVLIFDTARFKYPSHWVPLRQLWDALKLPDSATGRPRGYCVLAKAPGLTAFRVSQRFATGVRQPDSPLLRLARDFEDWLAAEVEVGAPANQIREMSEAIAALSQAAGQLGRLCGRHRLAEAVLSRQRQAAADADAEAVLAALRSLPALGPVGDAFLAGLRQSAAAAGVAADVQLEGDNGCGGADGSLALLTLLAWPMPPGSARAALLAEARDWVLRCAPNRLATEVQLLRNQLSTIFEIAPVRVSSALAATLWFYSDSNMPQKRYYYQTRIVIVEREPGALVLLPPAAQVNSVVILVRLHAGHQVGRAQAGPPVVRGVGAAAVLVNRRAGADAVAAAAGQHVGSSREEDLGAVMVGEAEVPGAAEGRNQTGDAAARQHHRRADWQVHDEVLESLSTFFILES</sequence>
<dbReference type="SUPFAM" id="SSF54001">
    <property type="entry name" value="Cysteine proteinases"/>
    <property type="match status" value="1"/>
</dbReference>
<dbReference type="InterPro" id="IPR007719">
    <property type="entry name" value="PCS_N"/>
</dbReference>
<dbReference type="AlphaFoldDB" id="A0A1I8G6W3"/>
<protein>
    <recommendedName>
        <fullName evidence="1">glutathione gamma-glutamylcysteinyltransferase</fullName>
        <ecNumber evidence="1">2.3.2.15</ecNumber>
    </recommendedName>
</protein>
<evidence type="ECO:0000256" key="4">
    <source>
        <dbReference type="ARBA" id="ARBA00022723"/>
    </source>
</evidence>
<evidence type="ECO:0000256" key="3">
    <source>
        <dbReference type="ARBA" id="ARBA00022679"/>
    </source>
</evidence>
<dbReference type="PANTHER" id="PTHR33447:SF2">
    <property type="entry name" value="GLUTATHIONE GAMMA-GLUTAMYLCYSTEINYLTRANSFERASE"/>
    <property type="match status" value="1"/>
</dbReference>
<dbReference type="InterPro" id="IPR040409">
    <property type="entry name" value="PCS-like"/>
</dbReference>
<reference evidence="7" key="1">
    <citation type="submission" date="2016-11" db="UniProtKB">
        <authorList>
            <consortium name="WormBaseParasite"/>
        </authorList>
    </citation>
    <scope>IDENTIFICATION</scope>
</reference>
<dbReference type="PANTHER" id="PTHR33447">
    <property type="entry name" value="GLUTATHIONE GAMMA-GLUTAMYLCYSTEINYLTRANSFERASE"/>
    <property type="match status" value="1"/>
</dbReference>
<dbReference type="InterPro" id="IPR038156">
    <property type="entry name" value="PCS_N_sf"/>
</dbReference>
<keyword evidence="4" id="KW-0479">Metal-binding</keyword>
<keyword evidence="2" id="KW-0104">Cadmium</keyword>
<evidence type="ECO:0000313" key="7">
    <source>
        <dbReference type="WBParaSite" id="maker-uti_cns_0001040-snap-gene-0.3-mRNA-1"/>
    </source>
</evidence>
<dbReference type="FunFam" id="3.90.70.30:FF:000001">
    <property type="entry name" value="Glutathione gamma-glutamylcysteinyltransferase 1"/>
    <property type="match status" value="1"/>
</dbReference>
<dbReference type="GO" id="GO:0010273">
    <property type="term" value="P:detoxification of copper ion"/>
    <property type="evidence" value="ECO:0007669"/>
    <property type="project" value="TreeGrafter"/>
</dbReference>